<evidence type="ECO:0000313" key="1">
    <source>
        <dbReference type="EMBL" id="CAG6563799.1"/>
    </source>
</evidence>
<dbReference type="EMBL" id="HBUE01165424">
    <property type="protein sequence ID" value="CAG6512346.1"/>
    <property type="molecule type" value="Transcribed_RNA"/>
</dbReference>
<protein>
    <submittedName>
        <fullName evidence="1">(northern house mosquito) hypothetical protein</fullName>
    </submittedName>
</protein>
<dbReference type="EMBL" id="HBUE01073097">
    <property type="protein sequence ID" value="CAG6473621.1"/>
    <property type="molecule type" value="Transcribed_RNA"/>
</dbReference>
<accession>A0A8D8NFZ8</accession>
<dbReference type="EMBL" id="HBUE01165426">
    <property type="protein sequence ID" value="CAG6512347.1"/>
    <property type="molecule type" value="Transcribed_RNA"/>
</dbReference>
<reference evidence="1" key="1">
    <citation type="submission" date="2021-05" db="EMBL/GenBank/DDBJ databases">
        <authorList>
            <person name="Alioto T."/>
            <person name="Alioto T."/>
            <person name="Gomez Garrido J."/>
        </authorList>
    </citation>
    <scope>NUCLEOTIDE SEQUENCE</scope>
</reference>
<dbReference type="EMBL" id="HBUE01073094">
    <property type="protein sequence ID" value="CAG6473620.1"/>
    <property type="molecule type" value="Transcribed_RNA"/>
</dbReference>
<dbReference type="AlphaFoldDB" id="A0A8D8NFZ8"/>
<name>A0A8D8NFZ8_CULPI</name>
<proteinExistence type="predicted"/>
<sequence length="201" mass="21815">MPFGRVAQPQPWPQGSAQASEPFGSEFSWVDFLMMATAASPRTLVVLFSMLERFFRRADTSELVAGRIRTIGLRKTPIRCGLSTTSSICGGGGSVFVMAAIQSLTSSSLLAIIQYTLERFRRDPSAISCDTLTPSGSGGRRGICPVQWAIASISGASLTRILPAGDERPGSVNHAIVESSYRTTHSSDHRLHKTCFLYRSR</sequence>
<organism evidence="1">
    <name type="scientific">Culex pipiens</name>
    <name type="common">House mosquito</name>
    <dbReference type="NCBI Taxonomy" id="7175"/>
    <lineage>
        <taxon>Eukaryota</taxon>
        <taxon>Metazoa</taxon>
        <taxon>Ecdysozoa</taxon>
        <taxon>Arthropoda</taxon>
        <taxon>Hexapoda</taxon>
        <taxon>Insecta</taxon>
        <taxon>Pterygota</taxon>
        <taxon>Neoptera</taxon>
        <taxon>Endopterygota</taxon>
        <taxon>Diptera</taxon>
        <taxon>Nematocera</taxon>
        <taxon>Culicoidea</taxon>
        <taxon>Culicidae</taxon>
        <taxon>Culicinae</taxon>
        <taxon>Culicini</taxon>
        <taxon>Culex</taxon>
        <taxon>Culex</taxon>
    </lineage>
</organism>
<dbReference type="EMBL" id="HBUE01270714">
    <property type="protein sequence ID" value="CAG6563800.1"/>
    <property type="molecule type" value="Transcribed_RNA"/>
</dbReference>
<dbReference type="EMBL" id="HBUE01270712">
    <property type="protein sequence ID" value="CAG6563799.1"/>
    <property type="molecule type" value="Transcribed_RNA"/>
</dbReference>